<keyword evidence="1 6" id="KW-0813">Transport</keyword>
<accession>A0A1F5SDP2</accession>
<dbReference type="EMBL" id="MFFW01000002">
    <property type="protein sequence ID" value="OGF24682.1"/>
    <property type="molecule type" value="Genomic_DNA"/>
</dbReference>
<protein>
    <recommendedName>
        <fullName evidence="6">Ferredoxin</fullName>
    </recommendedName>
</protein>
<evidence type="ECO:0000256" key="5">
    <source>
        <dbReference type="ARBA" id="ARBA00023014"/>
    </source>
</evidence>
<evidence type="ECO:0000313" key="9">
    <source>
        <dbReference type="Proteomes" id="UP000178783"/>
    </source>
</evidence>
<dbReference type="SUPFAM" id="SSF54862">
    <property type="entry name" value="4Fe-4S ferredoxins"/>
    <property type="match status" value="1"/>
</dbReference>
<dbReference type="STRING" id="1797989.A3H66_02650"/>
<evidence type="ECO:0000256" key="6">
    <source>
        <dbReference type="RuleBase" id="RU368020"/>
    </source>
</evidence>
<evidence type="ECO:0000256" key="2">
    <source>
        <dbReference type="ARBA" id="ARBA00022723"/>
    </source>
</evidence>
<dbReference type="GO" id="GO:0051536">
    <property type="term" value="F:iron-sulfur cluster binding"/>
    <property type="evidence" value="ECO:0007669"/>
    <property type="project" value="UniProtKB-KW"/>
</dbReference>
<dbReference type="PRINTS" id="PR00352">
    <property type="entry name" value="3FE4SFRDOXIN"/>
</dbReference>
<feature type="domain" description="4Fe-4S ferredoxin-type" evidence="7">
    <location>
        <begin position="1"/>
        <end position="29"/>
    </location>
</feature>
<keyword evidence="5 6" id="KW-0411">Iron-sulfur</keyword>
<keyword evidence="2 6" id="KW-0479">Metal-binding</keyword>
<dbReference type="PANTHER" id="PTHR36923:SF3">
    <property type="entry name" value="FERREDOXIN"/>
    <property type="match status" value="1"/>
</dbReference>
<dbReference type="PROSITE" id="PS51379">
    <property type="entry name" value="4FE4S_FER_2"/>
    <property type="match status" value="1"/>
</dbReference>
<dbReference type="Gene3D" id="3.30.70.20">
    <property type="match status" value="1"/>
</dbReference>
<dbReference type="Proteomes" id="UP000178783">
    <property type="component" value="Unassembled WGS sequence"/>
</dbReference>
<dbReference type="GO" id="GO:0005506">
    <property type="term" value="F:iron ion binding"/>
    <property type="evidence" value="ECO:0007669"/>
    <property type="project" value="UniProtKB-UniRule"/>
</dbReference>
<dbReference type="PROSITE" id="PS00198">
    <property type="entry name" value="4FE4S_FER_1"/>
    <property type="match status" value="1"/>
</dbReference>
<evidence type="ECO:0000256" key="1">
    <source>
        <dbReference type="ARBA" id="ARBA00022448"/>
    </source>
</evidence>
<dbReference type="Pfam" id="PF13370">
    <property type="entry name" value="Fer4_13"/>
    <property type="match status" value="1"/>
</dbReference>
<name>A0A1F5SDP2_9BACT</name>
<dbReference type="AlphaFoldDB" id="A0A1F5SDP2"/>
<evidence type="ECO:0000256" key="3">
    <source>
        <dbReference type="ARBA" id="ARBA00022982"/>
    </source>
</evidence>
<dbReference type="InterPro" id="IPR001080">
    <property type="entry name" value="3Fe4S_ferredoxin"/>
</dbReference>
<dbReference type="PANTHER" id="PTHR36923">
    <property type="entry name" value="FERREDOXIN"/>
    <property type="match status" value="1"/>
</dbReference>
<gene>
    <name evidence="8" type="ORF">A3H66_02650</name>
</gene>
<comment type="caution">
    <text evidence="8">The sequence shown here is derived from an EMBL/GenBank/DDBJ whole genome shotgun (WGS) entry which is preliminary data.</text>
</comment>
<evidence type="ECO:0000259" key="7">
    <source>
        <dbReference type="PROSITE" id="PS51379"/>
    </source>
</evidence>
<dbReference type="InterPro" id="IPR017900">
    <property type="entry name" value="4Fe4S_Fe_S_CS"/>
</dbReference>
<dbReference type="InterPro" id="IPR017896">
    <property type="entry name" value="4Fe4S_Fe-S-bd"/>
</dbReference>
<comment type="function">
    <text evidence="6">Ferredoxins are iron-sulfur proteins that transfer electrons in a wide variety of metabolic reactions.</text>
</comment>
<keyword evidence="3 6" id="KW-0249">Electron transport</keyword>
<reference evidence="8 9" key="1">
    <citation type="journal article" date="2016" name="Nat. Commun.">
        <title>Thousands of microbial genomes shed light on interconnected biogeochemical processes in an aquifer system.</title>
        <authorList>
            <person name="Anantharaman K."/>
            <person name="Brown C.T."/>
            <person name="Hug L.A."/>
            <person name="Sharon I."/>
            <person name="Castelle C.J."/>
            <person name="Probst A.J."/>
            <person name="Thomas B.C."/>
            <person name="Singh A."/>
            <person name="Wilkins M.J."/>
            <person name="Karaoz U."/>
            <person name="Brodie E.L."/>
            <person name="Williams K.H."/>
            <person name="Hubbard S.S."/>
            <person name="Banfield J.F."/>
        </authorList>
    </citation>
    <scope>NUCLEOTIDE SEQUENCE [LARGE SCALE GENOMIC DNA]</scope>
</reference>
<dbReference type="GO" id="GO:0009055">
    <property type="term" value="F:electron transfer activity"/>
    <property type="evidence" value="ECO:0007669"/>
    <property type="project" value="UniProtKB-UniRule"/>
</dbReference>
<evidence type="ECO:0000256" key="4">
    <source>
        <dbReference type="ARBA" id="ARBA00023004"/>
    </source>
</evidence>
<proteinExistence type="predicted"/>
<keyword evidence="4 6" id="KW-0408">Iron</keyword>
<organism evidence="8 9">
    <name type="scientific">Candidatus Falkowbacteria bacterium RIFCSPLOWO2_02_FULL_45_21</name>
    <dbReference type="NCBI Taxonomy" id="1797989"/>
    <lineage>
        <taxon>Bacteria</taxon>
        <taxon>Candidatus Falkowiibacteriota</taxon>
    </lineage>
</organism>
<sequence length="58" mass="6198">MSIKVNEELCIGCGTCEALCPRVFKLNAEAKAEVISEEDLPCAKIAAESCPTQAIEIN</sequence>
<evidence type="ECO:0000313" key="8">
    <source>
        <dbReference type="EMBL" id="OGF24682.1"/>
    </source>
</evidence>
<dbReference type="InterPro" id="IPR051269">
    <property type="entry name" value="Fe-S_cluster_ET"/>
</dbReference>